<dbReference type="InterPro" id="IPR005467">
    <property type="entry name" value="His_kinase_dom"/>
</dbReference>
<dbReference type="Proteomes" id="UP001500021">
    <property type="component" value="Unassembled WGS sequence"/>
</dbReference>
<dbReference type="InterPro" id="IPR004358">
    <property type="entry name" value="Sig_transdc_His_kin-like_C"/>
</dbReference>
<dbReference type="SMART" id="SM00387">
    <property type="entry name" value="HATPase_c"/>
    <property type="match status" value="1"/>
</dbReference>
<dbReference type="Pfam" id="PF02518">
    <property type="entry name" value="HATPase_c"/>
    <property type="match status" value="1"/>
</dbReference>
<accession>A0ABN1L718</accession>
<dbReference type="Gene3D" id="1.10.287.130">
    <property type="match status" value="1"/>
</dbReference>
<evidence type="ECO:0000256" key="2">
    <source>
        <dbReference type="ARBA" id="ARBA00012438"/>
    </source>
</evidence>
<dbReference type="Gene3D" id="3.30.565.10">
    <property type="entry name" value="Histidine kinase-like ATPase, C-terminal domain"/>
    <property type="match status" value="1"/>
</dbReference>
<feature type="domain" description="Response regulatory" evidence="7">
    <location>
        <begin position="541"/>
        <end position="651"/>
    </location>
</feature>
<feature type="modified residue" description="4-aspartylphosphate" evidence="5">
    <location>
        <position position="59"/>
    </location>
</feature>
<dbReference type="Pfam" id="PF00072">
    <property type="entry name" value="Response_reg"/>
    <property type="match status" value="3"/>
</dbReference>
<protein>
    <recommendedName>
        <fullName evidence="2">histidine kinase</fullName>
        <ecNumber evidence="2">2.7.13.3</ecNumber>
    </recommendedName>
</protein>
<dbReference type="SMART" id="SM00448">
    <property type="entry name" value="REC"/>
    <property type="match status" value="3"/>
</dbReference>
<keyword evidence="3 5" id="KW-0597">Phosphoprotein</keyword>
<dbReference type="Pfam" id="PF00512">
    <property type="entry name" value="HisKA"/>
    <property type="match status" value="1"/>
</dbReference>
<organism evidence="8 9">
    <name type="scientific">Colwellia asteriadis</name>
    <dbReference type="NCBI Taxonomy" id="517723"/>
    <lineage>
        <taxon>Bacteria</taxon>
        <taxon>Pseudomonadati</taxon>
        <taxon>Pseudomonadota</taxon>
        <taxon>Gammaproteobacteria</taxon>
        <taxon>Alteromonadales</taxon>
        <taxon>Colwelliaceae</taxon>
        <taxon>Colwellia</taxon>
    </lineage>
</organism>
<evidence type="ECO:0000259" key="6">
    <source>
        <dbReference type="PROSITE" id="PS50109"/>
    </source>
</evidence>
<evidence type="ECO:0000313" key="8">
    <source>
        <dbReference type="EMBL" id="GAA0817458.1"/>
    </source>
</evidence>
<dbReference type="Gene3D" id="3.40.50.2300">
    <property type="match status" value="3"/>
</dbReference>
<dbReference type="InterPro" id="IPR001789">
    <property type="entry name" value="Sig_transdc_resp-reg_receiver"/>
</dbReference>
<dbReference type="PROSITE" id="PS50110">
    <property type="entry name" value="RESPONSE_REGULATORY"/>
    <property type="match status" value="3"/>
</dbReference>
<evidence type="ECO:0000256" key="1">
    <source>
        <dbReference type="ARBA" id="ARBA00000085"/>
    </source>
</evidence>
<name>A0ABN1L718_9GAMM</name>
<dbReference type="InterPro" id="IPR011006">
    <property type="entry name" value="CheY-like_superfamily"/>
</dbReference>
<feature type="domain" description="Response regulatory" evidence="7">
    <location>
        <begin position="7"/>
        <end position="124"/>
    </location>
</feature>
<dbReference type="InterPro" id="IPR036890">
    <property type="entry name" value="HATPase_C_sf"/>
</dbReference>
<dbReference type="InterPro" id="IPR003661">
    <property type="entry name" value="HisK_dim/P_dom"/>
</dbReference>
<evidence type="ECO:0000259" key="7">
    <source>
        <dbReference type="PROSITE" id="PS50110"/>
    </source>
</evidence>
<feature type="domain" description="Histidine kinase" evidence="6">
    <location>
        <begin position="153"/>
        <end position="373"/>
    </location>
</feature>
<dbReference type="CDD" id="cd00082">
    <property type="entry name" value="HisKA"/>
    <property type="match status" value="1"/>
</dbReference>
<dbReference type="SUPFAM" id="SSF52172">
    <property type="entry name" value="CheY-like"/>
    <property type="match status" value="3"/>
</dbReference>
<comment type="catalytic activity">
    <reaction evidence="1">
        <text>ATP + protein L-histidine = ADP + protein N-phospho-L-histidine.</text>
        <dbReference type="EC" id="2.7.13.3"/>
    </reaction>
</comment>
<comment type="caution">
    <text evidence="8">The sequence shown here is derived from an EMBL/GenBank/DDBJ whole genome shotgun (WGS) entry which is preliminary data.</text>
</comment>
<feature type="modified residue" description="4-aspartylphosphate" evidence="5">
    <location>
        <position position="454"/>
    </location>
</feature>
<evidence type="ECO:0000256" key="5">
    <source>
        <dbReference type="PROSITE-ProRule" id="PRU00169"/>
    </source>
</evidence>
<dbReference type="EMBL" id="BAAAFA010000006">
    <property type="protein sequence ID" value="GAA0817458.1"/>
    <property type="molecule type" value="Genomic_DNA"/>
</dbReference>
<evidence type="ECO:0000256" key="4">
    <source>
        <dbReference type="ARBA" id="ARBA00023012"/>
    </source>
</evidence>
<keyword evidence="4" id="KW-0902">Two-component regulatory system</keyword>
<evidence type="ECO:0000313" key="9">
    <source>
        <dbReference type="Proteomes" id="UP001500021"/>
    </source>
</evidence>
<dbReference type="CDD" id="cd17546">
    <property type="entry name" value="REC_hyHK_CKI1_RcsC-like"/>
    <property type="match status" value="2"/>
</dbReference>
<keyword evidence="9" id="KW-1185">Reference proteome</keyword>
<dbReference type="PANTHER" id="PTHR45339">
    <property type="entry name" value="HYBRID SIGNAL TRANSDUCTION HISTIDINE KINASE J"/>
    <property type="match status" value="1"/>
</dbReference>
<evidence type="ECO:0000256" key="3">
    <source>
        <dbReference type="ARBA" id="ARBA00022553"/>
    </source>
</evidence>
<dbReference type="InterPro" id="IPR036097">
    <property type="entry name" value="HisK_dim/P_sf"/>
</dbReference>
<dbReference type="PANTHER" id="PTHR45339:SF1">
    <property type="entry name" value="HYBRID SIGNAL TRANSDUCTION HISTIDINE KINASE J"/>
    <property type="match status" value="1"/>
</dbReference>
<feature type="modified residue" description="4-aspartylphosphate" evidence="5">
    <location>
        <position position="591"/>
    </location>
</feature>
<dbReference type="EC" id="2.7.13.3" evidence="2"/>
<proteinExistence type="predicted"/>
<dbReference type="SUPFAM" id="SSF47384">
    <property type="entry name" value="Homodimeric domain of signal transducing histidine kinase"/>
    <property type="match status" value="1"/>
</dbReference>
<dbReference type="PROSITE" id="PS50109">
    <property type="entry name" value="HIS_KIN"/>
    <property type="match status" value="1"/>
</dbReference>
<dbReference type="SUPFAM" id="SSF55874">
    <property type="entry name" value="ATPase domain of HSP90 chaperone/DNA topoisomerase II/histidine kinase"/>
    <property type="match status" value="1"/>
</dbReference>
<dbReference type="CDD" id="cd16922">
    <property type="entry name" value="HATPase_EvgS-ArcB-TorS-like"/>
    <property type="match status" value="1"/>
</dbReference>
<dbReference type="SMART" id="SM00388">
    <property type="entry name" value="HisKA"/>
    <property type="match status" value="1"/>
</dbReference>
<gene>
    <name evidence="8" type="ORF">GCM10009111_18700</name>
</gene>
<dbReference type="InterPro" id="IPR003594">
    <property type="entry name" value="HATPase_dom"/>
</dbReference>
<feature type="domain" description="Response regulatory" evidence="7">
    <location>
        <begin position="403"/>
        <end position="519"/>
    </location>
</feature>
<dbReference type="PRINTS" id="PR00344">
    <property type="entry name" value="BCTRLSENSOR"/>
</dbReference>
<reference evidence="8 9" key="1">
    <citation type="journal article" date="2019" name="Int. J. Syst. Evol. Microbiol.">
        <title>The Global Catalogue of Microorganisms (GCM) 10K type strain sequencing project: providing services to taxonomists for standard genome sequencing and annotation.</title>
        <authorList>
            <consortium name="The Broad Institute Genomics Platform"/>
            <consortium name="The Broad Institute Genome Sequencing Center for Infectious Disease"/>
            <person name="Wu L."/>
            <person name="Ma J."/>
        </authorList>
    </citation>
    <scope>NUCLEOTIDE SEQUENCE [LARGE SCALE GENOMIC DNA]</scope>
    <source>
        <strain evidence="8 9">JCM 15608</strain>
    </source>
</reference>
<sequence>MDKRLINLLLVEDDEDDYILALDYLQEIPDFEFNVKWLSDYDLIMQALQDEPFDLCLLDYQLGAHTGLSVLEAAKNMGCATPFIMLTGQSDGVLDAQALTLGAEDFLVKSEINSVQFIRAIRYALARKDIAIERLERLKIESDSRAKDRFLAHLSHELRTPLTSIIGYTDLLLSRAELDSIKPELSIVHSNSQHLLALLNDVLDLSKIRENTLSLNKSNFALSPFLADLQNLFGIAAQKKGLLFTIEADTPVPEFICSDATRLKQVLINIIYNAIKFTQSGEIRVLLTFEQKHNQSVLNFSIRDTGIGIPQEKLKRIFNPFEQVQDTTTRTEEGAGLGLAISASLIKLLGGNFQVDSVLGQGSTFTFLIDTGVSSENLVNLNLQQPVALQHKALTTNDTLQGNVLIVEDVSNIRLLLTNIISATGAKVTSVDNGQKALTLLSDEQQHFDLVFLDLHMPIMGGREVVVAARSQQITTPIVALTAAALKGSEETLQALGFDQVLTKPIDTQQLHECLTHHLSAASNERDALESEQPITTQTKKVLLLEDDKDARELMGLLLKSLGIEVFSAQNIQESLRVYQQEQRFDLVILDLNLPDGSGFDAAQAIKNINATQQLAIISGSEPEPESLVALGINHVLLKPVSLPDLQKLIE</sequence>